<feature type="compositionally biased region" description="Low complexity" evidence="1">
    <location>
        <begin position="78"/>
        <end position="93"/>
    </location>
</feature>
<feature type="compositionally biased region" description="Basic residues" evidence="1">
    <location>
        <begin position="155"/>
        <end position="168"/>
    </location>
</feature>
<protein>
    <submittedName>
        <fullName evidence="2">Uncharacterized protein</fullName>
    </submittedName>
</protein>
<feature type="region of interest" description="Disordered" evidence="1">
    <location>
        <begin position="155"/>
        <end position="187"/>
    </location>
</feature>
<evidence type="ECO:0000256" key="1">
    <source>
        <dbReference type="SAM" id="MobiDB-lite"/>
    </source>
</evidence>
<evidence type="ECO:0000313" key="2">
    <source>
        <dbReference type="EMBL" id="BDZ39595.1"/>
    </source>
</evidence>
<organism evidence="2 3">
    <name type="scientific">Microbacterium suwonense</name>
    <dbReference type="NCBI Taxonomy" id="683047"/>
    <lineage>
        <taxon>Bacteria</taxon>
        <taxon>Bacillati</taxon>
        <taxon>Actinomycetota</taxon>
        <taxon>Actinomycetes</taxon>
        <taxon>Micrococcales</taxon>
        <taxon>Microbacteriaceae</taxon>
        <taxon>Microbacterium</taxon>
    </lineage>
</organism>
<dbReference type="EMBL" id="AP027728">
    <property type="protein sequence ID" value="BDZ39595.1"/>
    <property type="molecule type" value="Genomic_DNA"/>
</dbReference>
<dbReference type="RefSeq" id="WP_286299833.1">
    <property type="nucleotide sequence ID" value="NZ_AP027728.1"/>
</dbReference>
<keyword evidence="3" id="KW-1185">Reference proteome</keyword>
<name>A0ABM8FV80_9MICO</name>
<reference evidence="3" key="1">
    <citation type="journal article" date="2019" name="Int. J. Syst. Evol. Microbiol.">
        <title>The Global Catalogue of Microorganisms (GCM) 10K type strain sequencing project: providing services to taxonomists for standard genome sequencing and annotation.</title>
        <authorList>
            <consortium name="The Broad Institute Genomics Platform"/>
            <consortium name="The Broad Institute Genome Sequencing Center for Infectious Disease"/>
            <person name="Wu L."/>
            <person name="Ma J."/>
        </authorList>
    </citation>
    <scope>NUCLEOTIDE SEQUENCE [LARGE SCALE GENOMIC DNA]</scope>
    <source>
        <strain evidence="3">NBRC 106310</strain>
    </source>
</reference>
<evidence type="ECO:0000313" key="3">
    <source>
        <dbReference type="Proteomes" id="UP001321543"/>
    </source>
</evidence>
<gene>
    <name evidence="2" type="ORF">GCM10025863_22090</name>
</gene>
<dbReference type="Proteomes" id="UP001321543">
    <property type="component" value="Chromosome"/>
</dbReference>
<accession>A0ABM8FV80</accession>
<proteinExistence type="predicted"/>
<sequence>MGWPSWDDVKSAGSKLVDAVNPVDEIIDGGKALLDGDLLGVVKAGVDAATPIDEIIGAGNDLLGHPFSGGLSNNGGVQQADPAPLPDAQAASLLPPPPPQPAPSMFGPEGEVDVKTSYLRKDARLWDAAESSYSSIESAAAGLDIETSAFSFIGGRRRAPTRPSRRRWSSCWAPHLRRTPASPTRSV</sequence>
<feature type="region of interest" description="Disordered" evidence="1">
    <location>
        <begin position="69"/>
        <end position="110"/>
    </location>
</feature>